<dbReference type="PATRIC" id="fig|1227455.4.peg.47"/>
<dbReference type="InParanoid" id="M0MQE2"/>
<keyword evidence="3" id="KW-1185">Reference proteome</keyword>
<dbReference type="EMBL" id="AOMD01000002">
    <property type="protein sequence ID" value="EMA47856.1"/>
    <property type="molecule type" value="Genomic_DNA"/>
</dbReference>
<name>M0MQE2_9EURY</name>
<gene>
    <name evidence="2" type="ORF">C449_00250</name>
</gene>
<comment type="caution">
    <text evidence="2">The sequence shown here is derived from an EMBL/GenBank/DDBJ whole genome shotgun (WGS) entry which is preliminary data.</text>
</comment>
<proteinExistence type="predicted"/>
<evidence type="ECO:0000313" key="3">
    <source>
        <dbReference type="Proteomes" id="UP000011669"/>
    </source>
</evidence>
<dbReference type="STRING" id="1227455.C449_00250"/>
<protein>
    <submittedName>
        <fullName evidence="2">Uncharacterized protein</fullName>
    </submittedName>
</protein>
<dbReference type="Proteomes" id="UP000011669">
    <property type="component" value="Unassembled WGS sequence"/>
</dbReference>
<feature type="region of interest" description="Disordered" evidence="1">
    <location>
        <begin position="1"/>
        <end position="29"/>
    </location>
</feature>
<dbReference type="RefSeq" id="WP_006075843.1">
    <property type="nucleotide sequence ID" value="NZ_AOMD01000002.1"/>
</dbReference>
<evidence type="ECO:0000256" key="1">
    <source>
        <dbReference type="SAM" id="MobiDB-lite"/>
    </source>
</evidence>
<organism evidence="2 3">
    <name type="scientific">Halococcus saccharolyticus DSM 5350</name>
    <dbReference type="NCBI Taxonomy" id="1227455"/>
    <lineage>
        <taxon>Archaea</taxon>
        <taxon>Methanobacteriati</taxon>
        <taxon>Methanobacteriota</taxon>
        <taxon>Stenosarchaea group</taxon>
        <taxon>Halobacteria</taxon>
        <taxon>Halobacteriales</taxon>
        <taxon>Halococcaceae</taxon>
        <taxon>Halococcus</taxon>
    </lineage>
</organism>
<reference evidence="2 3" key="1">
    <citation type="journal article" date="2014" name="PLoS Genet.">
        <title>Phylogenetically driven sequencing of extremely halophilic archaea reveals strategies for static and dynamic osmo-response.</title>
        <authorList>
            <person name="Becker E.A."/>
            <person name="Seitzer P.M."/>
            <person name="Tritt A."/>
            <person name="Larsen D."/>
            <person name="Krusor M."/>
            <person name="Yao A.I."/>
            <person name="Wu D."/>
            <person name="Madern D."/>
            <person name="Eisen J.A."/>
            <person name="Darling A.E."/>
            <person name="Facciotti M.T."/>
        </authorList>
    </citation>
    <scope>NUCLEOTIDE SEQUENCE [LARGE SCALE GENOMIC DNA]</scope>
    <source>
        <strain evidence="2 3">DSM 5350</strain>
    </source>
</reference>
<dbReference type="AlphaFoldDB" id="M0MQE2"/>
<dbReference type="OrthoDB" id="214431at2157"/>
<sequence length="106" mass="11514">MSSNHTDSSTEEGTDVGVESSESPDITCDDGLLADLNDLLAGNLEATVGERDTENFYELYVLPDPDPESQVHLVMLLSTEGELFHAATFDVDDLETTTAHAQLLDR</sequence>
<evidence type="ECO:0000313" key="2">
    <source>
        <dbReference type="EMBL" id="EMA47856.1"/>
    </source>
</evidence>
<accession>M0MQE2</accession>